<dbReference type="AlphaFoldDB" id="A0A1K2I077"/>
<dbReference type="Pfam" id="PF14384">
    <property type="entry name" value="BrnA_antitoxin"/>
    <property type="match status" value="1"/>
</dbReference>
<sequence>MASPPRRPMSSIDKAEALFKAATTKPAEAPKARPVPGPAEQVSLKLDRAVLDFFQEDGPGWQERINAALRKAAGLD</sequence>
<dbReference type="Proteomes" id="UP000183447">
    <property type="component" value="Unassembled WGS sequence"/>
</dbReference>
<reference evidence="1 2" key="1">
    <citation type="submission" date="2016-11" db="EMBL/GenBank/DDBJ databases">
        <authorList>
            <person name="Jaros S."/>
            <person name="Januszkiewicz K."/>
            <person name="Wedrychowicz H."/>
        </authorList>
    </citation>
    <scope>NUCLEOTIDE SEQUENCE [LARGE SCALE GENOMIC DNA]</scope>
    <source>
        <strain evidence="1 2">ATCC 23634</strain>
    </source>
</reference>
<evidence type="ECO:0000313" key="2">
    <source>
        <dbReference type="Proteomes" id="UP000183447"/>
    </source>
</evidence>
<organism evidence="1 2">
    <name type="scientific">Devosia enhydra</name>
    <dbReference type="NCBI Taxonomy" id="665118"/>
    <lineage>
        <taxon>Bacteria</taxon>
        <taxon>Pseudomonadati</taxon>
        <taxon>Pseudomonadota</taxon>
        <taxon>Alphaproteobacteria</taxon>
        <taxon>Hyphomicrobiales</taxon>
        <taxon>Devosiaceae</taxon>
        <taxon>Devosia</taxon>
    </lineage>
</organism>
<dbReference type="OrthoDB" id="361944at2"/>
<dbReference type="EMBL" id="FPKU01000002">
    <property type="protein sequence ID" value="SFZ85595.1"/>
    <property type="molecule type" value="Genomic_DNA"/>
</dbReference>
<keyword evidence="2" id="KW-1185">Reference proteome</keyword>
<name>A0A1K2I077_9HYPH</name>
<protein>
    <submittedName>
        <fullName evidence="1">Uncharacterized conserved protein, DUF4415 family</fullName>
    </submittedName>
</protein>
<dbReference type="RefSeq" id="WP_072344027.1">
    <property type="nucleotide sequence ID" value="NZ_FPKU01000002.1"/>
</dbReference>
<evidence type="ECO:0000313" key="1">
    <source>
        <dbReference type="EMBL" id="SFZ85595.1"/>
    </source>
</evidence>
<accession>A0A1K2I077</accession>
<proteinExistence type="predicted"/>
<dbReference type="STRING" id="665118.SAMN02983003_2760"/>
<gene>
    <name evidence="1" type="ORF">SAMN02983003_2760</name>
</gene>
<dbReference type="InterPro" id="IPR025528">
    <property type="entry name" value="BrnA_antitoxin"/>
</dbReference>